<organism evidence="1 2">
    <name type="scientific">Cellulosilyticum lentocellum (strain ATCC 49066 / DSM 5427 / NCIMB 11756 / RHM5)</name>
    <name type="common">Clostridium lentocellum</name>
    <dbReference type="NCBI Taxonomy" id="642492"/>
    <lineage>
        <taxon>Bacteria</taxon>
        <taxon>Bacillati</taxon>
        <taxon>Bacillota</taxon>
        <taxon>Clostridia</taxon>
        <taxon>Lachnospirales</taxon>
        <taxon>Cellulosilyticaceae</taxon>
        <taxon>Cellulosilyticum</taxon>
    </lineage>
</organism>
<protein>
    <submittedName>
        <fullName evidence="1">Uncharacterized protein</fullName>
    </submittedName>
</protein>
<accession>F2JHB5</accession>
<keyword evidence="2" id="KW-1185">Reference proteome</keyword>
<evidence type="ECO:0000313" key="1">
    <source>
        <dbReference type="EMBL" id="ADZ83013.1"/>
    </source>
</evidence>
<name>F2JHB5_CELLD</name>
<dbReference type="HOGENOM" id="CLU_3115955_0_0_9"/>
<dbReference type="RefSeq" id="WP_013656312.1">
    <property type="nucleotide sequence ID" value="NC_015275.1"/>
</dbReference>
<proteinExistence type="predicted"/>
<dbReference type="KEGG" id="cle:Clole_1286"/>
<gene>
    <name evidence="1" type="ordered locus">Clole_1286</name>
</gene>
<sequence length="50" mass="5545">MKTNGDGPTMMNLSFDCEVEDKVITGLKDLSIENNQEEIFRETMSVGGGY</sequence>
<reference evidence="1 2" key="1">
    <citation type="journal article" date="2011" name="J. Bacteriol.">
        <title>Complete genome sequence of the cellulose-degrading bacterium Cellulosilyticum lentocellum.</title>
        <authorList>
            <consortium name="US DOE Joint Genome Institute"/>
            <person name="Miller D.A."/>
            <person name="Suen G."/>
            <person name="Bruce D."/>
            <person name="Copeland A."/>
            <person name="Cheng J.F."/>
            <person name="Detter C."/>
            <person name="Goodwin L.A."/>
            <person name="Han C.S."/>
            <person name="Hauser L.J."/>
            <person name="Land M.L."/>
            <person name="Lapidus A."/>
            <person name="Lucas S."/>
            <person name="Meincke L."/>
            <person name="Pitluck S."/>
            <person name="Tapia R."/>
            <person name="Teshima H."/>
            <person name="Woyke T."/>
            <person name="Fox B.G."/>
            <person name="Angert E.R."/>
            <person name="Currie C.R."/>
        </authorList>
    </citation>
    <scope>NUCLEOTIDE SEQUENCE [LARGE SCALE GENOMIC DNA]</scope>
    <source>
        <strain evidence="2">ATCC 49066 / DSM 5427 / NCIMB 11756 / RHM5</strain>
    </source>
</reference>
<dbReference type="EMBL" id="CP002582">
    <property type="protein sequence ID" value="ADZ83013.1"/>
    <property type="molecule type" value="Genomic_DNA"/>
</dbReference>
<dbReference type="Proteomes" id="UP000008467">
    <property type="component" value="Chromosome"/>
</dbReference>
<evidence type="ECO:0000313" key="2">
    <source>
        <dbReference type="Proteomes" id="UP000008467"/>
    </source>
</evidence>
<dbReference type="STRING" id="642492.Clole_1286"/>
<dbReference type="AlphaFoldDB" id="F2JHB5"/>